<comment type="caution">
    <text evidence="1">The sequence shown here is derived from an EMBL/GenBank/DDBJ whole genome shotgun (WGS) entry which is preliminary data.</text>
</comment>
<organism evidence="1 3">
    <name type="scientific">Aequorivita flava</name>
    <dbReference type="NCBI Taxonomy" id="3114371"/>
    <lineage>
        <taxon>Bacteria</taxon>
        <taxon>Pseudomonadati</taxon>
        <taxon>Bacteroidota</taxon>
        <taxon>Flavobacteriia</taxon>
        <taxon>Flavobacteriales</taxon>
        <taxon>Flavobacteriaceae</taxon>
        <taxon>Aequorivita</taxon>
    </lineage>
</organism>
<reference evidence="1 4" key="1">
    <citation type="submission" date="2024-01" db="EMBL/GenBank/DDBJ databases">
        <title>Aequorivita flavus sp. nov., isolated from deep-sea sediment.</title>
        <authorList>
            <person name="Chen X."/>
        </authorList>
    </citation>
    <scope>NUCLEOTIDE SEQUENCE</scope>
    <source>
        <strain evidence="1">MCCC 1A16923</strain>
        <strain evidence="2 4">MCCC 1A16935</strain>
    </source>
</reference>
<dbReference type="RefSeq" id="WP_279447628.1">
    <property type="nucleotide sequence ID" value="NZ_JAZBJM010000001.1"/>
</dbReference>
<accession>A0AB35YPQ4</accession>
<sequence>MNESSVYEAIRKRVAVLASVRDGEFLFCRKEMAYDVPLDL</sequence>
<evidence type="ECO:0000313" key="3">
    <source>
        <dbReference type="Proteomes" id="UP001388259"/>
    </source>
</evidence>
<proteinExistence type="predicted"/>
<dbReference type="Proteomes" id="UP001390963">
    <property type="component" value="Unassembled WGS sequence"/>
</dbReference>
<dbReference type="EMBL" id="JAZBJM010000001">
    <property type="protein sequence ID" value="MEM0517127.1"/>
    <property type="molecule type" value="Genomic_DNA"/>
</dbReference>
<keyword evidence="4" id="KW-1185">Reference proteome</keyword>
<name>A0AB35YPQ4_9FLAO</name>
<evidence type="ECO:0000313" key="2">
    <source>
        <dbReference type="EMBL" id="MEM0572132.1"/>
    </source>
</evidence>
<dbReference type="Proteomes" id="UP001388259">
    <property type="component" value="Unassembled WGS sequence"/>
</dbReference>
<evidence type="ECO:0000313" key="1">
    <source>
        <dbReference type="EMBL" id="MEM0517127.1"/>
    </source>
</evidence>
<dbReference type="EMBL" id="JBANCF010000001">
    <property type="protein sequence ID" value="MEM0572132.1"/>
    <property type="molecule type" value="Genomic_DNA"/>
</dbReference>
<gene>
    <name evidence="2" type="ORF">VZD24_01270</name>
    <name evidence="1" type="ORF">VZD85_02090</name>
</gene>
<protein>
    <submittedName>
        <fullName evidence="1">Uncharacterized protein</fullName>
    </submittedName>
</protein>
<dbReference type="AlphaFoldDB" id="A0AB35YPQ4"/>
<evidence type="ECO:0000313" key="4">
    <source>
        <dbReference type="Proteomes" id="UP001390963"/>
    </source>
</evidence>